<keyword evidence="2" id="KW-1185">Reference proteome</keyword>
<sequence length="108" mass="11567">MGAPTWAGAVLVVGILSTPLLFPPPRPLLRRLLRPRKCQKCLGVGNNLCQSCKGRGKQGGLFTGDPLMKCSLCQGKGRQLCNPCTGTGLSNFWLYRPVKNGGWGPRGS</sequence>
<evidence type="ECO:0000313" key="1">
    <source>
        <dbReference type="EMBL" id="KAJ7535800.1"/>
    </source>
</evidence>
<evidence type="ECO:0000313" key="2">
    <source>
        <dbReference type="Proteomes" id="UP001162992"/>
    </source>
</evidence>
<protein>
    <submittedName>
        <fullName evidence="1">Uncharacterized protein</fullName>
    </submittedName>
</protein>
<organism evidence="1 2">
    <name type="scientific">Diphasiastrum complanatum</name>
    <name type="common">Issler's clubmoss</name>
    <name type="synonym">Lycopodium complanatum</name>
    <dbReference type="NCBI Taxonomy" id="34168"/>
    <lineage>
        <taxon>Eukaryota</taxon>
        <taxon>Viridiplantae</taxon>
        <taxon>Streptophyta</taxon>
        <taxon>Embryophyta</taxon>
        <taxon>Tracheophyta</taxon>
        <taxon>Lycopodiopsida</taxon>
        <taxon>Lycopodiales</taxon>
        <taxon>Lycopodiaceae</taxon>
        <taxon>Lycopodioideae</taxon>
        <taxon>Diphasiastrum</taxon>
    </lineage>
</organism>
<name>A0ACC2C1B5_DIPCM</name>
<proteinExistence type="predicted"/>
<dbReference type="EMBL" id="CM055103">
    <property type="protein sequence ID" value="KAJ7535800.1"/>
    <property type="molecule type" value="Genomic_DNA"/>
</dbReference>
<dbReference type="Proteomes" id="UP001162992">
    <property type="component" value="Chromosome 12"/>
</dbReference>
<gene>
    <name evidence="1" type="ORF">O6H91_12G046600</name>
</gene>
<comment type="caution">
    <text evidence="1">The sequence shown here is derived from an EMBL/GenBank/DDBJ whole genome shotgun (WGS) entry which is preliminary data.</text>
</comment>
<accession>A0ACC2C1B5</accession>
<reference evidence="2" key="1">
    <citation type="journal article" date="2024" name="Proc. Natl. Acad. Sci. U.S.A.">
        <title>Extraordinary preservation of gene collinearity over three hundred million years revealed in homosporous lycophytes.</title>
        <authorList>
            <person name="Li C."/>
            <person name="Wickell D."/>
            <person name="Kuo L.Y."/>
            <person name="Chen X."/>
            <person name="Nie B."/>
            <person name="Liao X."/>
            <person name="Peng D."/>
            <person name="Ji J."/>
            <person name="Jenkins J."/>
            <person name="Williams M."/>
            <person name="Shu S."/>
            <person name="Plott C."/>
            <person name="Barry K."/>
            <person name="Rajasekar S."/>
            <person name="Grimwood J."/>
            <person name="Han X."/>
            <person name="Sun S."/>
            <person name="Hou Z."/>
            <person name="He W."/>
            <person name="Dai G."/>
            <person name="Sun C."/>
            <person name="Schmutz J."/>
            <person name="Leebens-Mack J.H."/>
            <person name="Li F.W."/>
            <person name="Wang L."/>
        </authorList>
    </citation>
    <scope>NUCLEOTIDE SEQUENCE [LARGE SCALE GENOMIC DNA]</scope>
    <source>
        <strain evidence="2">cv. PW_Plant_1</strain>
    </source>
</reference>